<keyword evidence="13" id="KW-1185">Reference proteome</keyword>
<dbReference type="CDD" id="cd07718">
    <property type="entry name" value="RNaseZ_ELAC1_ELAC2-C-term-like_MBL-fold"/>
    <property type="match status" value="1"/>
</dbReference>
<dbReference type="InterPro" id="IPR047151">
    <property type="entry name" value="RNZ2-like"/>
</dbReference>
<dbReference type="InterPro" id="IPR001279">
    <property type="entry name" value="Metallo-B-lactamas"/>
</dbReference>
<organism evidence="12 13">
    <name type="scientific">Boothiomyces macroporosus</name>
    <dbReference type="NCBI Taxonomy" id="261099"/>
    <lineage>
        <taxon>Eukaryota</taxon>
        <taxon>Fungi</taxon>
        <taxon>Fungi incertae sedis</taxon>
        <taxon>Chytridiomycota</taxon>
        <taxon>Chytridiomycota incertae sedis</taxon>
        <taxon>Chytridiomycetes</taxon>
        <taxon>Rhizophydiales</taxon>
        <taxon>Terramycetaceae</taxon>
        <taxon>Boothiomyces</taxon>
    </lineage>
</organism>
<evidence type="ECO:0000256" key="3">
    <source>
        <dbReference type="ARBA" id="ARBA00007823"/>
    </source>
</evidence>
<name>A0AAD5USR9_9FUNG</name>
<proteinExistence type="inferred from homology"/>
<evidence type="ECO:0000256" key="4">
    <source>
        <dbReference type="ARBA" id="ARBA00012477"/>
    </source>
</evidence>
<evidence type="ECO:0000259" key="11">
    <source>
        <dbReference type="Pfam" id="PF12706"/>
    </source>
</evidence>
<dbReference type="AlphaFoldDB" id="A0AAD5USR9"/>
<evidence type="ECO:0000256" key="2">
    <source>
        <dbReference type="ARBA" id="ARBA00001947"/>
    </source>
</evidence>
<evidence type="ECO:0000256" key="10">
    <source>
        <dbReference type="ARBA" id="ARBA00022833"/>
    </source>
</evidence>
<dbReference type="GO" id="GO:0005739">
    <property type="term" value="C:mitochondrion"/>
    <property type="evidence" value="ECO:0007669"/>
    <property type="project" value="TreeGrafter"/>
</dbReference>
<keyword evidence="7" id="KW-0479">Metal-binding</keyword>
<comment type="catalytic activity">
    <reaction evidence="1">
        <text>Endonucleolytic cleavage of RNA, removing extra 3' nucleotides from tRNA precursor, generating 3' termini of tRNAs. A 3'-hydroxy group is left at the tRNA terminus and a 5'-phosphoryl group is left at the trailer molecule.</text>
        <dbReference type="EC" id="3.1.26.11"/>
    </reaction>
</comment>
<dbReference type="EMBL" id="JADGKB010000001">
    <property type="protein sequence ID" value="KAJ3262626.1"/>
    <property type="molecule type" value="Genomic_DNA"/>
</dbReference>
<dbReference type="GO" id="GO:0042781">
    <property type="term" value="F:3'-tRNA processing endoribonuclease activity"/>
    <property type="evidence" value="ECO:0007669"/>
    <property type="project" value="UniProtKB-EC"/>
</dbReference>
<dbReference type="Proteomes" id="UP001210925">
    <property type="component" value="Unassembled WGS sequence"/>
</dbReference>
<dbReference type="SUPFAM" id="SSF56281">
    <property type="entry name" value="Metallo-hydrolase/oxidoreductase"/>
    <property type="match status" value="2"/>
</dbReference>
<feature type="domain" description="Metallo-beta-lactamase" evidence="11">
    <location>
        <begin position="389"/>
        <end position="588"/>
    </location>
</feature>
<comment type="cofactor">
    <cofactor evidence="2">
        <name>Zn(2+)</name>
        <dbReference type="ChEBI" id="CHEBI:29105"/>
    </cofactor>
</comment>
<dbReference type="GO" id="GO:0046872">
    <property type="term" value="F:metal ion binding"/>
    <property type="evidence" value="ECO:0007669"/>
    <property type="project" value="UniProtKB-KW"/>
</dbReference>
<comment type="caution">
    <text evidence="12">The sequence shown here is derived from an EMBL/GenBank/DDBJ whole genome shotgun (WGS) entry which is preliminary data.</text>
</comment>
<keyword evidence="6" id="KW-0540">Nuclease</keyword>
<comment type="similarity">
    <text evidence="3">Belongs to the RNase Z family.</text>
</comment>
<keyword evidence="10" id="KW-0862">Zinc</keyword>
<evidence type="ECO:0000313" key="13">
    <source>
        <dbReference type="Proteomes" id="UP001210925"/>
    </source>
</evidence>
<gene>
    <name evidence="12" type="primary">ELAC2</name>
    <name evidence="12" type="ORF">HK103_000155</name>
</gene>
<protein>
    <recommendedName>
        <fullName evidence="4">ribonuclease Z</fullName>
        <ecNumber evidence="4">3.1.26.11</ecNumber>
    </recommendedName>
</protein>
<sequence>MKWDSIGGLPGLIFTIADANVPQVDIIGPNYLTHFLAATRKFMLRSNFKVKLKEVEADEICYQDELITVYSTTITSDSKPKSKLNGQETVEYENASRKKLKLIAQIFPSSKDILRNENLFASKNREYYTDSTTCYVCRGPTVPGKMDAKKAKELGVKNGPDMGKLVKGESVMSTFGTVVHPSDCVLPATPGSIFLILDCPDTSYIASLINNQYIKSFLTGTESAKCVIHQCGENVINDGRYLKWIKGFNPSIQNVFIADGLHNTEIPFRSSTGIINILNQIDKVAFPKVYQSDINDIPSRILLLTIDLENPQNCRIAKPKMNLIIEPKFSIQLEEEKVLENPSRGLMQSIKHVTSQLSKFKHVDAVNEFDKYTIPLGTGSAIPGKYRNDCGEGTMGQLHRHFGPEKLEKEVKDMKLIFISHMHADHHLGLFELLNFRRKITKDKICIVGPYPMFEWIRDYSEVEDIGIESAVFIDSKEFTLKPIAIPREPYFQHCGIASIQTVPVKHCHLSFAISLQFDCGFKLSFSGDCRPSDRFCEIGMNSNLLIHEATLTDDLQEEALLKNHCTIGEAIQVGIKMKAKHVLLTHFSQRYPKFPESLTIPKDGPLFGVAFDLMHVSMRDFWKLPFYNKLYNQAFGELLDPDE</sequence>
<keyword evidence="8" id="KW-0255">Endonuclease</keyword>
<keyword evidence="5" id="KW-0819">tRNA processing</keyword>
<dbReference type="PANTHER" id="PTHR12553">
    <property type="entry name" value="ZINC PHOSPHODIESTERASE ELAC PROTEIN 2"/>
    <property type="match status" value="1"/>
</dbReference>
<reference evidence="12" key="1">
    <citation type="submission" date="2020-05" db="EMBL/GenBank/DDBJ databases">
        <title>Phylogenomic resolution of chytrid fungi.</title>
        <authorList>
            <person name="Stajich J.E."/>
            <person name="Amses K."/>
            <person name="Simmons R."/>
            <person name="Seto K."/>
            <person name="Myers J."/>
            <person name="Bonds A."/>
            <person name="Quandt C.A."/>
            <person name="Barry K."/>
            <person name="Liu P."/>
            <person name="Grigoriev I."/>
            <person name="Longcore J.E."/>
            <person name="James T.Y."/>
        </authorList>
    </citation>
    <scope>NUCLEOTIDE SEQUENCE</scope>
    <source>
        <strain evidence="12">PLAUS21</strain>
    </source>
</reference>
<evidence type="ECO:0000256" key="9">
    <source>
        <dbReference type="ARBA" id="ARBA00022801"/>
    </source>
</evidence>
<evidence type="ECO:0000256" key="7">
    <source>
        <dbReference type="ARBA" id="ARBA00022723"/>
    </source>
</evidence>
<evidence type="ECO:0000256" key="8">
    <source>
        <dbReference type="ARBA" id="ARBA00022759"/>
    </source>
</evidence>
<keyword evidence="9" id="KW-0378">Hydrolase</keyword>
<dbReference type="Pfam" id="PF12706">
    <property type="entry name" value="Lactamase_B_2"/>
    <property type="match status" value="1"/>
</dbReference>
<evidence type="ECO:0000256" key="1">
    <source>
        <dbReference type="ARBA" id="ARBA00000402"/>
    </source>
</evidence>
<dbReference type="EC" id="3.1.26.11" evidence="4"/>
<accession>A0AAD5USR9</accession>
<dbReference type="InterPro" id="IPR036866">
    <property type="entry name" value="RibonucZ/Hydroxyglut_hydro"/>
</dbReference>
<dbReference type="Gene3D" id="3.60.15.10">
    <property type="entry name" value="Ribonuclease Z/Hydroxyacylglutathione hydrolase-like"/>
    <property type="match status" value="2"/>
</dbReference>
<dbReference type="PANTHER" id="PTHR12553:SF49">
    <property type="entry name" value="ZINC PHOSPHODIESTERASE ELAC PROTEIN 2"/>
    <property type="match status" value="1"/>
</dbReference>
<dbReference type="GO" id="GO:1990180">
    <property type="term" value="P:mitochondrial tRNA 3'-end processing"/>
    <property type="evidence" value="ECO:0007669"/>
    <property type="project" value="TreeGrafter"/>
</dbReference>
<evidence type="ECO:0000256" key="6">
    <source>
        <dbReference type="ARBA" id="ARBA00022722"/>
    </source>
</evidence>
<evidence type="ECO:0000256" key="5">
    <source>
        <dbReference type="ARBA" id="ARBA00022694"/>
    </source>
</evidence>
<evidence type="ECO:0000313" key="12">
    <source>
        <dbReference type="EMBL" id="KAJ3262626.1"/>
    </source>
</evidence>